<sequence>MSQVESTDQPARAGSRFPFRVVDSALIIASLLRS</sequence>
<keyword evidence="2" id="KW-1185">Reference proteome</keyword>
<dbReference type="Proteomes" id="UP000546200">
    <property type="component" value="Unassembled WGS sequence"/>
</dbReference>
<name>A0A7W9EW39_9SPHN</name>
<dbReference type="EMBL" id="JACIJK010000016">
    <property type="protein sequence ID" value="MBB5716886.1"/>
    <property type="molecule type" value="Genomic_DNA"/>
</dbReference>
<reference evidence="1 2" key="1">
    <citation type="submission" date="2020-08" db="EMBL/GenBank/DDBJ databases">
        <title>Genomic Encyclopedia of Type Strains, Phase IV (KMG-IV): sequencing the most valuable type-strain genomes for metagenomic binning, comparative biology and taxonomic classification.</title>
        <authorList>
            <person name="Goeker M."/>
        </authorList>
    </citation>
    <scope>NUCLEOTIDE SEQUENCE [LARGE SCALE GENOMIC DNA]</scope>
    <source>
        <strain evidence="1 2">DSM 100044</strain>
    </source>
</reference>
<organism evidence="1 2">
    <name type="scientific">Sphingomonas aerophila</name>
    <dbReference type="NCBI Taxonomy" id="1344948"/>
    <lineage>
        <taxon>Bacteria</taxon>
        <taxon>Pseudomonadati</taxon>
        <taxon>Pseudomonadota</taxon>
        <taxon>Alphaproteobacteria</taxon>
        <taxon>Sphingomonadales</taxon>
        <taxon>Sphingomonadaceae</taxon>
        <taxon>Sphingomonas</taxon>
    </lineage>
</organism>
<evidence type="ECO:0000313" key="2">
    <source>
        <dbReference type="Proteomes" id="UP000546200"/>
    </source>
</evidence>
<dbReference type="AlphaFoldDB" id="A0A7W9EW39"/>
<proteinExistence type="predicted"/>
<accession>A0A7W9EW39</accession>
<gene>
    <name evidence="1" type="ORF">FHS94_003758</name>
</gene>
<protein>
    <submittedName>
        <fullName evidence="1">Uncharacterized protein</fullName>
    </submittedName>
</protein>
<evidence type="ECO:0000313" key="1">
    <source>
        <dbReference type="EMBL" id="MBB5716886.1"/>
    </source>
</evidence>
<comment type="caution">
    <text evidence="1">The sequence shown here is derived from an EMBL/GenBank/DDBJ whole genome shotgun (WGS) entry which is preliminary data.</text>
</comment>